<dbReference type="SUPFAM" id="SSF46894">
    <property type="entry name" value="C-terminal effector domain of the bipartite response regulators"/>
    <property type="match status" value="1"/>
</dbReference>
<feature type="compositionally biased region" description="Basic residues" evidence="3">
    <location>
        <begin position="196"/>
        <end position="210"/>
    </location>
</feature>
<dbReference type="GO" id="GO:0003677">
    <property type="term" value="F:DNA binding"/>
    <property type="evidence" value="ECO:0007669"/>
    <property type="project" value="InterPro"/>
</dbReference>
<dbReference type="GO" id="GO:0006355">
    <property type="term" value="P:regulation of DNA-templated transcription"/>
    <property type="evidence" value="ECO:0007669"/>
    <property type="project" value="InterPro"/>
</dbReference>
<dbReference type="AlphaFoldDB" id="A0A5P0YKV4"/>
<feature type="compositionally biased region" description="Pro residues" evidence="3">
    <location>
        <begin position="142"/>
        <end position="151"/>
    </location>
</feature>
<dbReference type="SMART" id="SM00421">
    <property type="entry name" value="HTH_LUXR"/>
    <property type="match status" value="1"/>
</dbReference>
<dbReference type="InterPro" id="IPR019734">
    <property type="entry name" value="TPR_rpt"/>
</dbReference>
<feature type="compositionally biased region" description="Basic and acidic residues" evidence="3">
    <location>
        <begin position="13"/>
        <end position="28"/>
    </location>
</feature>
<comment type="caution">
    <text evidence="5">The sequence shown here is derived from an EMBL/GenBank/DDBJ whole genome shotgun (WGS) entry which is preliminary data.</text>
</comment>
<feature type="domain" description="HTH luxR-type" evidence="4">
    <location>
        <begin position="1120"/>
        <end position="1185"/>
    </location>
</feature>
<dbReference type="PANTHER" id="PTHR16305">
    <property type="entry name" value="TESTICULAR SOLUBLE ADENYLYL CYCLASE"/>
    <property type="match status" value="1"/>
</dbReference>
<keyword evidence="1" id="KW-0547">Nucleotide-binding</keyword>
<dbReference type="InterPro" id="IPR041664">
    <property type="entry name" value="AAA_16"/>
</dbReference>
<dbReference type="InterPro" id="IPR011990">
    <property type="entry name" value="TPR-like_helical_dom_sf"/>
</dbReference>
<proteinExistence type="predicted"/>
<dbReference type="PANTHER" id="PTHR16305:SF35">
    <property type="entry name" value="TRANSCRIPTIONAL ACTIVATOR DOMAIN"/>
    <property type="match status" value="1"/>
</dbReference>
<dbReference type="SMART" id="SM00028">
    <property type="entry name" value="TPR"/>
    <property type="match status" value="3"/>
</dbReference>
<evidence type="ECO:0000256" key="3">
    <source>
        <dbReference type="SAM" id="MobiDB-lite"/>
    </source>
</evidence>
<evidence type="ECO:0000313" key="6">
    <source>
        <dbReference type="Proteomes" id="UP000320857"/>
    </source>
</evidence>
<organism evidence="5 6">
    <name type="scientific">Streptomyces alkaliterrae</name>
    <dbReference type="NCBI Taxonomy" id="2213162"/>
    <lineage>
        <taxon>Bacteria</taxon>
        <taxon>Bacillati</taxon>
        <taxon>Actinomycetota</taxon>
        <taxon>Actinomycetes</taxon>
        <taxon>Kitasatosporales</taxon>
        <taxon>Streptomycetaceae</taxon>
        <taxon>Streptomyces</taxon>
    </lineage>
</organism>
<name>A0A5P0YKV4_9ACTN</name>
<dbReference type="SUPFAM" id="SSF52540">
    <property type="entry name" value="P-loop containing nucleoside triphosphate hydrolases"/>
    <property type="match status" value="1"/>
</dbReference>
<dbReference type="CDD" id="cd06170">
    <property type="entry name" value="LuxR_C_like"/>
    <property type="match status" value="1"/>
</dbReference>
<sequence>MDGTDQAPRRRLLPPDHHPDAGVDDPHHLGLTQPVGDEHHPTPGVARQGPQAFLRPVRETVGEDHGDLVTGRRRVLPALVQQLHRRIAAQAAHHAGLGQRIRRVDGNGYTRARCVHGSPSCPGRWSLARAVPRRAARHAGSPSPPRAPRAPPRQQATERKDNRRKGLVRNPSVGGARSFGRAPSGPSVPLWSPPRLARRRRTPACRRRERSHVSASIERVAPTRLHDQGFVGKGGSNATTGEGCFLLRAEESRLLRAWTSPQETGASVLLRGTGGMGKSTMLRTYVADARREGEPVFLVCADPPDATREYGVVEQLLARLEQPTCERPPVTAWGTALGEVRAAFTRLGREGVDDPTATTDAYRALCGLLTRLARARGRRLVIAVDDLHWADVSSLCFLRYLLRRLDRIPAAVVASLGDAEPSVDESRAGFLFPLFLRQLTLRPVSEQEVAQLAELVVGAPVGRVFVRACHSVTGGNPYLLHAVLRSLAGVALTPDAWTAAEITRHLPDEVSRAVRARIRHAGPEALALAQGLAVLSGSPALAVLAETSGLTEATAEDASHLLEGLGLTRRLKGARVAFSCPAFEAAVHDGMLPSARNDLHARAAEVLRGRGAGWEVVVPHLLRTPGGTPWLVDALRRAALEAASRGDAEQASRCLRRALVEDLPEEVRVAVLVELGTAELDRSVPEASHTLRRAFDLARTEEQRAAAARVLSVALCALDRHDEAAELLTGVLDSRALGARRDPELELRLCYARWCAEGLSPRVLRGLAQVERAARRDATSPRPLAVLRAMLSPAPPEAAAGPAPRRSEAADGSWARVLCRAAALLTAPATARLPEDDARPADAPVSLRAALGGRSLDAALLAARAVAHLSRGRLADAEADADAALAEFTALEVGVQHGWPAVAVSVKVELGRARGRLEEAERLLVEHRLAGGLGVSALTDRLLLARGRLNLAAGRAREALADFLAVGERECAGSNGPTTRRHAGGPSSWRADAALAHLACDDARAAAALVTVEVEQASRASEAVRHGVALRARGLVFGGACGLASLRQACELLATTPARLEEARAWADLGSAERLLGDHEAAGAALRRATTLAESCGATPLADRCLAELRAAGHRPRARTFAGVAALTPAERRVAELAARGLTNRQLAEYLHVGRRTVELHLSAVYDKLGIPGRSGLPTALDEPSLGAFSAVVTGHSGGQADPAA</sequence>
<accession>A0A5P0YKV4</accession>
<dbReference type="GO" id="GO:0005737">
    <property type="term" value="C:cytoplasm"/>
    <property type="evidence" value="ECO:0007669"/>
    <property type="project" value="TreeGrafter"/>
</dbReference>
<dbReference type="PRINTS" id="PR00038">
    <property type="entry name" value="HTHLUXR"/>
</dbReference>
<dbReference type="InterPro" id="IPR000792">
    <property type="entry name" value="Tscrpt_reg_LuxR_C"/>
</dbReference>
<protein>
    <submittedName>
        <fullName evidence="5">AAA family ATPase</fullName>
    </submittedName>
</protein>
<dbReference type="InterPro" id="IPR016032">
    <property type="entry name" value="Sig_transdc_resp-reg_C-effctor"/>
</dbReference>
<evidence type="ECO:0000256" key="2">
    <source>
        <dbReference type="ARBA" id="ARBA00022840"/>
    </source>
</evidence>
<dbReference type="EMBL" id="VJYK02000021">
    <property type="protein sequence ID" value="MQS01003.1"/>
    <property type="molecule type" value="Genomic_DNA"/>
</dbReference>
<keyword evidence="6" id="KW-1185">Reference proteome</keyword>
<dbReference type="Pfam" id="PF00196">
    <property type="entry name" value="GerE"/>
    <property type="match status" value="1"/>
</dbReference>
<dbReference type="GO" id="GO:0005524">
    <property type="term" value="F:ATP binding"/>
    <property type="evidence" value="ECO:0007669"/>
    <property type="project" value="UniProtKB-KW"/>
</dbReference>
<evidence type="ECO:0000313" key="5">
    <source>
        <dbReference type="EMBL" id="MQS01003.1"/>
    </source>
</evidence>
<dbReference type="InterPro" id="IPR036388">
    <property type="entry name" value="WH-like_DNA-bd_sf"/>
</dbReference>
<dbReference type="OrthoDB" id="3178131at2"/>
<dbReference type="Gene3D" id="1.25.40.10">
    <property type="entry name" value="Tetratricopeptide repeat domain"/>
    <property type="match status" value="1"/>
</dbReference>
<dbReference type="GO" id="GO:0004016">
    <property type="term" value="F:adenylate cyclase activity"/>
    <property type="evidence" value="ECO:0007669"/>
    <property type="project" value="TreeGrafter"/>
</dbReference>
<gene>
    <name evidence="5" type="ORF">FNX44_003755</name>
</gene>
<dbReference type="Gene3D" id="3.40.50.300">
    <property type="entry name" value="P-loop containing nucleotide triphosphate hydrolases"/>
    <property type="match status" value="1"/>
</dbReference>
<dbReference type="PROSITE" id="PS50043">
    <property type="entry name" value="HTH_LUXR_2"/>
    <property type="match status" value="1"/>
</dbReference>
<dbReference type="InterPro" id="IPR027417">
    <property type="entry name" value="P-loop_NTPase"/>
</dbReference>
<dbReference type="Proteomes" id="UP000320857">
    <property type="component" value="Unassembled WGS sequence"/>
</dbReference>
<dbReference type="Gene3D" id="1.10.10.10">
    <property type="entry name" value="Winged helix-like DNA-binding domain superfamily/Winged helix DNA-binding domain"/>
    <property type="match status" value="1"/>
</dbReference>
<reference evidence="5 6" key="1">
    <citation type="submission" date="2019-10" db="EMBL/GenBank/DDBJ databases">
        <title>Streptomyces sp. nov., a novel actinobacterium isolated from alkaline environment.</title>
        <authorList>
            <person name="Golinska P."/>
        </authorList>
    </citation>
    <scope>NUCLEOTIDE SEQUENCE [LARGE SCALE GENOMIC DNA]</scope>
    <source>
        <strain evidence="5 6">OF1</strain>
    </source>
</reference>
<evidence type="ECO:0000259" key="4">
    <source>
        <dbReference type="PROSITE" id="PS50043"/>
    </source>
</evidence>
<feature type="region of interest" description="Disordered" evidence="3">
    <location>
        <begin position="1"/>
        <end position="50"/>
    </location>
</feature>
<evidence type="ECO:0000256" key="1">
    <source>
        <dbReference type="ARBA" id="ARBA00022741"/>
    </source>
</evidence>
<keyword evidence="2" id="KW-0067">ATP-binding</keyword>
<dbReference type="Pfam" id="PF13191">
    <property type="entry name" value="AAA_16"/>
    <property type="match status" value="1"/>
</dbReference>
<feature type="region of interest" description="Disordered" evidence="3">
    <location>
        <begin position="132"/>
        <end position="215"/>
    </location>
</feature>